<evidence type="ECO:0000259" key="1">
    <source>
        <dbReference type="Pfam" id="PF01408"/>
    </source>
</evidence>
<dbReference type="SUPFAM" id="SSF53383">
    <property type="entry name" value="PLP-dependent transferases"/>
    <property type="match status" value="1"/>
</dbReference>
<dbReference type="Gene3D" id="3.40.50.720">
    <property type="entry name" value="NAD(P)-binding Rossmann-like Domain"/>
    <property type="match status" value="1"/>
</dbReference>
<evidence type="ECO:0000313" key="3">
    <source>
        <dbReference type="Proteomes" id="UP001251528"/>
    </source>
</evidence>
<dbReference type="PANTHER" id="PTHR30244:SF34">
    <property type="entry name" value="DTDP-4-AMINO-4,6-DIDEOXYGALACTOSE TRANSAMINASE"/>
    <property type="match status" value="1"/>
</dbReference>
<dbReference type="InterPro" id="IPR015422">
    <property type="entry name" value="PyrdxlP-dep_Trfase_small"/>
</dbReference>
<dbReference type="SUPFAM" id="SSF51735">
    <property type="entry name" value="NAD(P)-binding Rossmann-fold domains"/>
    <property type="match status" value="1"/>
</dbReference>
<dbReference type="InterPro" id="IPR015424">
    <property type="entry name" value="PyrdxlP-dep_Trfase"/>
</dbReference>
<protein>
    <recommendedName>
        <fullName evidence="1">Gfo/Idh/MocA-like oxidoreductase N-terminal domain-containing protein</fullName>
    </recommendedName>
</protein>
<organism evidence="2 3">
    <name type="scientific">Conoideocrella luteorostrata</name>
    <dbReference type="NCBI Taxonomy" id="1105319"/>
    <lineage>
        <taxon>Eukaryota</taxon>
        <taxon>Fungi</taxon>
        <taxon>Dikarya</taxon>
        <taxon>Ascomycota</taxon>
        <taxon>Pezizomycotina</taxon>
        <taxon>Sordariomycetes</taxon>
        <taxon>Hypocreomycetidae</taxon>
        <taxon>Hypocreales</taxon>
        <taxon>Clavicipitaceae</taxon>
        <taxon>Conoideocrella</taxon>
    </lineage>
</organism>
<dbReference type="PANTHER" id="PTHR30244">
    <property type="entry name" value="TRANSAMINASE"/>
    <property type="match status" value="1"/>
</dbReference>
<dbReference type="Pfam" id="PF01408">
    <property type="entry name" value="GFO_IDH_MocA"/>
    <property type="match status" value="1"/>
</dbReference>
<sequence length="799" mass="89189">MEKILSDDAANGAQRLRRSRLNIAVVGLGKRSLKRALPTIEQNNDKWNLVAVCDPDKAVRQTFETCHPQVPTFAAVSQMIEWQRKQDEGLSIECAYLAVPIHAYSEIIPLLLRSNIHILREKPAAKTLEEQDFLQGLAASQNVRLMTASQRRYGESLHRMKEWLPFIGKVHTIEGARKIVVTDLGVGWRARAVLSNGGAMGEIGWHLIDFILGLFQYDCAPAFTSANLFRVRAYQGYDAEDSGHAVFEITPPGEKSGRICSAITVSRLGPEKFDELIVTGEDGVLKATRDTVTLQTLLSSGELNMSMPIHRQLEVANMFEAFHQEILSQAPSKEYYKHSQLDRVVTQALEDIYTFAYTAGNKTVLATKDANSSLRGYQMTWPVISEETENTVQQQLHKDISIYDNGGVFRVFEDEFKELHGMPESYALLHNSGTNALHALYFAAGLKPGDEVIFPVYTFHATASPAMHFGVHPVFCDASEDGNISPSAIASAISSRTKAVILTHMWGQPCDMTSILAILSSIPHILLFEDCSHAHGGTFNGKPLGTFGDGAAWSLQGQKIITGGEGGIVLTKHADFHHRQLIWGHYNKRCKIEIPRDHELFPYCLTGAGLKNRSHPLAVAIALNMLRNLGVIHQCKMRFAAQMRAGLNHIPWLKMPPPVHLQHEYREPAWYAFVMRFDAIKAPKGLTREIFVQQLVQEGLLDVDIPKSTGLLHGEALFNEPEIIFPYLYPGGLSRQSRKKQYPTAQKFYNEAIKLPVHATPAGKAATEYHVRAINKVAQRWIDREDTATCFVDLQEPSE</sequence>
<dbReference type="GO" id="GO:0030170">
    <property type="term" value="F:pyridoxal phosphate binding"/>
    <property type="evidence" value="ECO:0007669"/>
    <property type="project" value="TreeGrafter"/>
</dbReference>
<reference evidence="2" key="1">
    <citation type="submission" date="2023-06" db="EMBL/GenBank/DDBJ databases">
        <title>Conoideocrella luteorostrata (Hypocreales: Clavicipitaceae), a potential biocontrol fungus for elongate hemlock scale in United States Christmas tree production areas.</title>
        <authorList>
            <person name="Barrett H."/>
            <person name="Lovett B."/>
            <person name="Macias A.M."/>
            <person name="Stajich J.E."/>
            <person name="Kasson M.T."/>
        </authorList>
    </citation>
    <scope>NUCLEOTIDE SEQUENCE</scope>
    <source>
        <strain evidence="2">ARSEF 14590</strain>
    </source>
</reference>
<keyword evidence="3" id="KW-1185">Reference proteome</keyword>
<dbReference type="GO" id="GO:0000166">
    <property type="term" value="F:nucleotide binding"/>
    <property type="evidence" value="ECO:0007669"/>
    <property type="project" value="InterPro"/>
</dbReference>
<name>A0AAJ0CDQ3_9HYPO</name>
<dbReference type="GO" id="GO:0000271">
    <property type="term" value="P:polysaccharide biosynthetic process"/>
    <property type="evidence" value="ECO:0007669"/>
    <property type="project" value="TreeGrafter"/>
</dbReference>
<dbReference type="Gene3D" id="3.40.640.10">
    <property type="entry name" value="Type I PLP-dependent aspartate aminotransferase-like (Major domain)"/>
    <property type="match status" value="1"/>
</dbReference>
<dbReference type="InterPro" id="IPR036291">
    <property type="entry name" value="NAD(P)-bd_dom_sf"/>
</dbReference>
<dbReference type="InterPro" id="IPR000653">
    <property type="entry name" value="DegT/StrS_aminotransferase"/>
</dbReference>
<dbReference type="Pfam" id="PF01041">
    <property type="entry name" value="DegT_DnrJ_EryC1"/>
    <property type="match status" value="1"/>
</dbReference>
<evidence type="ECO:0000313" key="2">
    <source>
        <dbReference type="EMBL" id="KAK2589777.1"/>
    </source>
</evidence>
<accession>A0AAJ0CDQ3</accession>
<dbReference type="Proteomes" id="UP001251528">
    <property type="component" value="Unassembled WGS sequence"/>
</dbReference>
<dbReference type="Gene3D" id="3.90.1150.10">
    <property type="entry name" value="Aspartate Aminotransferase, domain 1"/>
    <property type="match status" value="1"/>
</dbReference>
<dbReference type="InterPro" id="IPR000683">
    <property type="entry name" value="Gfo/Idh/MocA-like_OxRdtase_N"/>
</dbReference>
<feature type="domain" description="Gfo/Idh/MocA-like oxidoreductase N-terminal" evidence="1">
    <location>
        <begin position="21"/>
        <end position="147"/>
    </location>
</feature>
<dbReference type="AlphaFoldDB" id="A0AAJ0CDQ3"/>
<proteinExistence type="predicted"/>
<comment type="caution">
    <text evidence="2">The sequence shown here is derived from an EMBL/GenBank/DDBJ whole genome shotgun (WGS) entry which is preliminary data.</text>
</comment>
<dbReference type="GO" id="GO:0008483">
    <property type="term" value="F:transaminase activity"/>
    <property type="evidence" value="ECO:0007669"/>
    <property type="project" value="TreeGrafter"/>
</dbReference>
<dbReference type="EMBL" id="JASWJB010000556">
    <property type="protein sequence ID" value="KAK2589777.1"/>
    <property type="molecule type" value="Genomic_DNA"/>
</dbReference>
<dbReference type="InterPro" id="IPR015421">
    <property type="entry name" value="PyrdxlP-dep_Trfase_major"/>
</dbReference>
<gene>
    <name evidence="2" type="ORF">QQS21_012548</name>
</gene>
<dbReference type="SUPFAM" id="SSF55347">
    <property type="entry name" value="Glyceraldehyde-3-phosphate dehydrogenase-like, C-terminal domain"/>
    <property type="match status" value="1"/>
</dbReference>
<dbReference type="Gene3D" id="3.30.360.10">
    <property type="entry name" value="Dihydrodipicolinate Reductase, domain 2"/>
    <property type="match status" value="1"/>
</dbReference>